<feature type="chain" id="PRO_5016793317" description="Beta-lactamase-related domain-containing protein" evidence="3">
    <location>
        <begin position="21"/>
        <end position="357"/>
    </location>
</feature>
<keyword evidence="3" id="KW-0732">Signal</keyword>
<organism evidence="5 6">
    <name type="scientific">Chitinophaga flava</name>
    <dbReference type="NCBI Taxonomy" id="2259036"/>
    <lineage>
        <taxon>Bacteria</taxon>
        <taxon>Pseudomonadati</taxon>
        <taxon>Bacteroidota</taxon>
        <taxon>Chitinophagia</taxon>
        <taxon>Chitinophagales</taxon>
        <taxon>Chitinophagaceae</taxon>
        <taxon>Chitinophaga</taxon>
    </lineage>
</organism>
<dbReference type="InterPro" id="IPR050491">
    <property type="entry name" value="AmpC-like"/>
</dbReference>
<keyword evidence="2" id="KW-0472">Membrane</keyword>
<dbReference type="EMBL" id="QFFJ01000001">
    <property type="protein sequence ID" value="RBL91495.1"/>
    <property type="molecule type" value="Genomic_DNA"/>
</dbReference>
<dbReference type="Proteomes" id="UP000253410">
    <property type="component" value="Unassembled WGS sequence"/>
</dbReference>
<evidence type="ECO:0000259" key="4">
    <source>
        <dbReference type="Pfam" id="PF00144"/>
    </source>
</evidence>
<dbReference type="GO" id="GO:0016020">
    <property type="term" value="C:membrane"/>
    <property type="evidence" value="ECO:0007669"/>
    <property type="project" value="UniProtKB-SubCell"/>
</dbReference>
<evidence type="ECO:0000256" key="1">
    <source>
        <dbReference type="ARBA" id="ARBA00004370"/>
    </source>
</evidence>
<evidence type="ECO:0000313" key="5">
    <source>
        <dbReference type="EMBL" id="RBL91495.1"/>
    </source>
</evidence>
<dbReference type="PANTHER" id="PTHR46825">
    <property type="entry name" value="D-ALANYL-D-ALANINE-CARBOXYPEPTIDASE/ENDOPEPTIDASE AMPH"/>
    <property type="match status" value="1"/>
</dbReference>
<evidence type="ECO:0000256" key="2">
    <source>
        <dbReference type="ARBA" id="ARBA00023136"/>
    </source>
</evidence>
<comment type="caution">
    <text evidence="5">The sequence shown here is derived from an EMBL/GenBank/DDBJ whole genome shotgun (WGS) entry which is preliminary data.</text>
</comment>
<sequence>MRKPFPAFLCCLLLPFTLKAQSLHLFADSIRTACHIPALGYAVVSADSILEIQMLGNKKINTPSPATLQDQFRIGSNTKAITCTMAALLVQQNKLHWNTPFFSLFPDLKTQSHPAYYHLTLKELLTFRNKLVRYTYTNPLPRPENITGNEAAQRRQFATWLLQQPPVSDTNAINYTNSGYVLAGLMLEKAAHKSYLQLLQQLGQQLGIHFGLGGPNAVDSTQPWGHDHQLQPEAPANNPKLNWLQAAGNIHISLQDYARFIQFQLRGLAGRSPLLPATIFEQLHYGHPTFAYGWFWKTNNKGEHISWNTGTPGTFVTHVQLVREQDRAYIVFTNVQQDNTEEAVEAVVKAMEKKYGQ</sequence>
<feature type="domain" description="Beta-lactamase-related" evidence="4">
    <location>
        <begin position="33"/>
        <end position="346"/>
    </location>
</feature>
<dbReference type="Gene3D" id="3.40.710.10">
    <property type="entry name" value="DD-peptidase/beta-lactamase superfamily"/>
    <property type="match status" value="1"/>
</dbReference>
<evidence type="ECO:0000313" key="6">
    <source>
        <dbReference type="Proteomes" id="UP000253410"/>
    </source>
</evidence>
<dbReference type="InterPro" id="IPR012338">
    <property type="entry name" value="Beta-lactam/transpept-like"/>
</dbReference>
<name>A0A365Y0X8_9BACT</name>
<feature type="signal peptide" evidence="3">
    <location>
        <begin position="1"/>
        <end position="20"/>
    </location>
</feature>
<comment type="subcellular location">
    <subcellularLocation>
        <location evidence="1">Membrane</location>
    </subcellularLocation>
</comment>
<protein>
    <recommendedName>
        <fullName evidence="4">Beta-lactamase-related domain-containing protein</fullName>
    </recommendedName>
</protein>
<keyword evidence="6" id="KW-1185">Reference proteome</keyword>
<dbReference type="SUPFAM" id="SSF56601">
    <property type="entry name" value="beta-lactamase/transpeptidase-like"/>
    <property type="match status" value="1"/>
</dbReference>
<dbReference type="OrthoDB" id="1522765at2"/>
<dbReference type="InterPro" id="IPR001466">
    <property type="entry name" value="Beta-lactam-related"/>
</dbReference>
<evidence type="ECO:0000256" key="3">
    <source>
        <dbReference type="SAM" id="SignalP"/>
    </source>
</evidence>
<dbReference type="RefSeq" id="WP_113614093.1">
    <property type="nucleotide sequence ID" value="NZ_QFFJ01000001.1"/>
</dbReference>
<reference evidence="5 6" key="1">
    <citation type="submission" date="2018-05" db="EMBL/GenBank/DDBJ databases">
        <title>Chitinophaga sp. K3CV102501T nov., isolated from isolated from a monsoon evergreen broad-leaved forest soil.</title>
        <authorList>
            <person name="Lv Y."/>
        </authorList>
    </citation>
    <scope>NUCLEOTIDE SEQUENCE [LARGE SCALE GENOMIC DNA]</scope>
    <source>
        <strain evidence="5 6">GDMCC 1.1325</strain>
    </source>
</reference>
<dbReference type="PANTHER" id="PTHR46825:SF11">
    <property type="entry name" value="PENICILLIN-BINDING PROTEIN 4"/>
    <property type="match status" value="1"/>
</dbReference>
<accession>A0A365Y0X8</accession>
<gene>
    <name evidence="5" type="ORF">DF182_02465</name>
</gene>
<dbReference type="Pfam" id="PF00144">
    <property type="entry name" value="Beta-lactamase"/>
    <property type="match status" value="1"/>
</dbReference>
<proteinExistence type="predicted"/>
<dbReference type="AlphaFoldDB" id="A0A365Y0X8"/>